<evidence type="ECO:0000256" key="5">
    <source>
        <dbReference type="ARBA" id="ARBA00022927"/>
    </source>
</evidence>
<evidence type="ECO:0000256" key="8">
    <source>
        <dbReference type="RuleBase" id="RU363032"/>
    </source>
</evidence>
<dbReference type="EMBL" id="JAHWQX010000001">
    <property type="protein sequence ID" value="MBW3096008.1"/>
    <property type="molecule type" value="Genomic_DNA"/>
</dbReference>
<dbReference type="InterPro" id="IPR050366">
    <property type="entry name" value="BP-dependent_transpt_permease"/>
</dbReference>
<evidence type="ECO:0000256" key="1">
    <source>
        <dbReference type="ARBA" id="ARBA00004651"/>
    </source>
</evidence>
<proteinExistence type="inferred from homology"/>
<dbReference type="PANTHER" id="PTHR43386">
    <property type="entry name" value="OLIGOPEPTIDE TRANSPORT SYSTEM PERMEASE PROTEIN APPC"/>
    <property type="match status" value="1"/>
</dbReference>
<feature type="domain" description="ABC transmembrane type-1" evidence="9">
    <location>
        <begin position="74"/>
        <end position="263"/>
    </location>
</feature>
<dbReference type="CDD" id="cd06261">
    <property type="entry name" value="TM_PBP2"/>
    <property type="match status" value="1"/>
</dbReference>
<name>A0ABS6WJ83_9HYPH</name>
<keyword evidence="5" id="KW-0653">Protein transport</keyword>
<accession>A0ABS6WJ83</accession>
<keyword evidence="7 8" id="KW-0472">Membrane</keyword>
<feature type="transmembrane region" description="Helical" evidence="8">
    <location>
        <begin position="191"/>
        <end position="217"/>
    </location>
</feature>
<organism evidence="10 11">
    <name type="scientific">Pseudohoeflea coraliihabitans</name>
    <dbReference type="NCBI Taxonomy" id="2860393"/>
    <lineage>
        <taxon>Bacteria</taxon>
        <taxon>Pseudomonadati</taxon>
        <taxon>Pseudomonadota</taxon>
        <taxon>Alphaproteobacteria</taxon>
        <taxon>Hyphomicrobiales</taxon>
        <taxon>Rhizobiaceae</taxon>
        <taxon>Pseudohoeflea</taxon>
    </lineage>
</organism>
<comment type="similarity">
    <text evidence="8">Belongs to the binding-protein-dependent transport system permease family.</text>
</comment>
<evidence type="ECO:0000313" key="10">
    <source>
        <dbReference type="EMBL" id="MBW3096008.1"/>
    </source>
</evidence>
<dbReference type="Proteomes" id="UP001430804">
    <property type="component" value="Unassembled WGS sequence"/>
</dbReference>
<evidence type="ECO:0000256" key="7">
    <source>
        <dbReference type="ARBA" id="ARBA00023136"/>
    </source>
</evidence>
<keyword evidence="3 8" id="KW-0812">Transmembrane</keyword>
<gene>
    <name evidence="10" type="ORF">KY465_01805</name>
</gene>
<feature type="transmembrane region" description="Helical" evidence="8">
    <location>
        <begin position="76"/>
        <end position="101"/>
    </location>
</feature>
<protein>
    <submittedName>
        <fullName evidence="10">ABC transporter permease</fullName>
    </submittedName>
</protein>
<keyword evidence="11" id="KW-1185">Reference proteome</keyword>
<dbReference type="Pfam" id="PF00528">
    <property type="entry name" value="BPD_transp_1"/>
    <property type="match status" value="1"/>
</dbReference>
<comment type="caution">
    <text evidence="10">The sequence shown here is derived from an EMBL/GenBank/DDBJ whole genome shotgun (WGS) entry which is preliminary data.</text>
</comment>
<evidence type="ECO:0000256" key="3">
    <source>
        <dbReference type="ARBA" id="ARBA00022692"/>
    </source>
</evidence>
<sequence>MKTLLDRARRNPALALGVAIAIIIGAAALFPGLFSQTSPLEIDMGRALQPPSTAHPFGTDHVGRDVYSRVVHGAGVTLGIVSGSLALSAIFGGLTGLFAGYLRGFSDLATGQFTGVILSFPPIFLGVMITGILGSSVANLVVAMAIIYFPLFVRVARSSTMVEASRSYTEAAQVLGAGDLRVIFRHLLPNVLPAVLTQYIILFPLALQIQAALGFLGLGVQPPTPDWGASLQESKDYVLFASWTAIFPGLALILSSLAVILIGRGLQSKN</sequence>
<keyword evidence="2 8" id="KW-0813">Transport</keyword>
<evidence type="ECO:0000256" key="4">
    <source>
        <dbReference type="ARBA" id="ARBA00022856"/>
    </source>
</evidence>
<feature type="transmembrane region" description="Helical" evidence="8">
    <location>
        <begin position="12"/>
        <end position="34"/>
    </location>
</feature>
<feature type="transmembrane region" description="Helical" evidence="8">
    <location>
        <begin position="138"/>
        <end position="156"/>
    </location>
</feature>
<evidence type="ECO:0000256" key="6">
    <source>
        <dbReference type="ARBA" id="ARBA00022989"/>
    </source>
</evidence>
<dbReference type="RefSeq" id="WP_219157826.1">
    <property type="nucleotide sequence ID" value="NZ_JAHWQX010000001.1"/>
</dbReference>
<keyword evidence="4" id="KW-0571">Peptide transport</keyword>
<comment type="subcellular location">
    <subcellularLocation>
        <location evidence="1 8">Cell membrane</location>
        <topology evidence="1 8">Multi-pass membrane protein</topology>
    </subcellularLocation>
</comment>
<evidence type="ECO:0000313" key="11">
    <source>
        <dbReference type="Proteomes" id="UP001430804"/>
    </source>
</evidence>
<evidence type="ECO:0000259" key="9">
    <source>
        <dbReference type="PROSITE" id="PS50928"/>
    </source>
</evidence>
<evidence type="ECO:0000256" key="2">
    <source>
        <dbReference type="ARBA" id="ARBA00022448"/>
    </source>
</evidence>
<dbReference type="PANTHER" id="PTHR43386:SF1">
    <property type="entry name" value="D,D-DIPEPTIDE TRANSPORT SYSTEM PERMEASE PROTEIN DDPC-RELATED"/>
    <property type="match status" value="1"/>
</dbReference>
<dbReference type="InterPro" id="IPR000515">
    <property type="entry name" value="MetI-like"/>
</dbReference>
<feature type="transmembrane region" description="Helical" evidence="8">
    <location>
        <begin position="113"/>
        <end position="132"/>
    </location>
</feature>
<reference evidence="10" key="1">
    <citation type="submission" date="2021-07" db="EMBL/GenBank/DDBJ databases">
        <title>Pseudohoeflea marina sp. nov. a polyhydroxyalcanoate-producing bacterium.</title>
        <authorList>
            <person name="Zheng W."/>
            <person name="Yu S."/>
            <person name="Huang Y."/>
        </authorList>
    </citation>
    <scope>NUCLEOTIDE SEQUENCE</scope>
    <source>
        <strain evidence="10">DP4N28-3</strain>
    </source>
</reference>
<keyword evidence="6 8" id="KW-1133">Transmembrane helix</keyword>
<feature type="transmembrane region" description="Helical" evidence="8">
    <location>
        <begin position="237"/>
        <end position="262"/>
    </location>
</feature>
<dbReference type="PROSITE" id="PS50928">
    <property type="entry name" value="ABC_TM1"/>
    <property type="match status" value="1"/>
</dbReference>